<comment type="subcellular location">
    <subcellularLocation>
        <location evidence="2">Chromosome</location>
    </subcellularLocation>
    <subcellularLocation>
        <location evidence="1">Nucleus</location>
    </subcellularLocation>
</comment>
<keyword evidence="3" id="KW-0158">Chromosome</keyword>
<dbReference type="STRING" id="342668.A0A1B8GU38"/>
<dbReference type="RefSeq" id="XP_018133080.1">
    <property type="nucleotide sequence ID" value="XM_018272094.2"/>
</dbReference>
<feature type="region of interest" description="Disordered" evidence="5">
    <location>
        <begin position="1"/>
        <end position="233"/>
    </location>
</feature>
<evidence type="ECO:0000259" key="6">
    <source>
        <dbReference type="Pfam" id="PF15511"/>
    </source>
</evidence>
<dbReference type="PANTHER" id="PTHR22980">
    <property type="entry name" value="CORTISTATIN"/>
    <property type="match status" value="1"/>
</dbReference>
<dbReference type="OrthoDB" id="10071681at2759"/>
<dbReference type="AlphaFoldDB" id="A0A1B8GU38"/>
<dbReference type="GO" id="GO:0046982">
    <property type="term" value="F:protein heterodimerization activity"/>
    <property type="evidence" value="ECO:0007669"/>
    <property type="project" value="InterPro"/>
</dbReference>
<feature type="region of interest" description="Disordered" evidence="5">
    <location>
        <begin position="343"/>
        <end position="392"/>
    </location>
</feature>
<dbReference type="SUPFAM" id="SSF47113">
    <property type="entry name" value="Histone-fold"/>
    <property type="match status" value="1"/>
</dbReference>
<feature type="compositionally biased region" description="Basic and acidic residues" evidence="5">
    <location>
        <begin position="152"/>
        <end position="161"/>
    </location>
</feature>
<feature type="compositionally biased region" description="Polar residues" evidence="5">
    <location>
        <begin position="34"/>
        <end position="51"/>
    </location>
</feature>
<protein>
    <recommendedName>
        <fullName evidence="6">CENP-T/Histone H4 histone fold domain-containing protein</fullName>
    </recommendedName>
</protein>
<evidence type="ECO:0000256" key="2">
    <source>
        <dbReference type="ARBA" id="ARBA00004286"/>
    </source>
</evidence>
<evidence type="ECO:0000313" key="8">
    <source>
        <dbReference type="Proteomes" id="UP000091956"/>
    </source>
</evidence>
<dbReference type="GO" id="GO:0005694">
    <property type="term" value="C:chromosome"/>
    <property type="evidence" value="ECO:0007669"/>
    <property type="project" value="UniProtKB-SubCell"/>
</dbReference>
<evidence type="ECO:0000256" key="4">
    <source>
        <dbReference type="ARBA" id="ARBA00023242"/>
    </source>
</evidence>
<dbReference type="CDD" id="cd22920">
    <property type="entry name" value="HFD_CENP-T"/>
    <property type="match status" value="1"/>
</dbReference>
<reference evidence="8" key="2">
    <citation type="journal article" date="2018" name="Nat. Commun.">
        <title>Extreme sensitivity to ultraviolet light in the fungal pathogen causing white-nose syndrome of bats.</title>
        <authorList>
            <person name="Palmer J.M."/>
            <person name="Drees K.P."/>
            <person name="Foster J.T."/>
            <person name="Lindner D.L."/>
        </authorList>
    </citation>
    <scope>NUCLEOTIDE SEQUENCE [LARGE SCALE GENOMIC DNA]</scope>
    <source>
        <strain evidence="8">UAMH 10579</strain>
    </source>
</reference>
<dbReference type="InterPro" id="IPR009072">
    <property type="entry name" value="Histone-fold"/>
</dbReference>
<dbReference type="EMBL" id="KV460213">
    <property type="protein sequence ID" value="OBT99347.1"/>
    <property type="molecule type" value="Genomic_DNA"/>
</dbReference>
<name>A0A1B8GU38_9PEZI</name>
<feature type="domain" description="CENP-T/Histone H4 histone fold" evidence="6">
    <location>
        <begin position="452"/>
        <end position="558"/>
    </location>
</feature>
<dbReference type="GO" id="GO:0031297">
    <property type="term" value="P:replication fork processing"/>
    <property type="evidence" value="ECO:0007669"/>
    <property type="project" value="TreeGrafter"/>
</dbReference>
<evidence type="ECO:0000256" key="3">
    <source>
        <dbReference type="ARBA" id="ARBA00022454"/>
    </source>
</evidence>
<gene>
    <name evidence="7" type="ORF">VE01_02586</name>
</gene>
<dbReference type="GO" id="GO:0000712">
    <property type="term" value="P:resolution of meiotic recombination intermediates"/>
    <property type="evidence" value="ECO:0007669"/>
    <property type="project" value="TreeGrafter"/>
</dbReference>
<dbReference type="Pfam" id="PF15511">
    <property type="entry name" value="CENP-T_C"/>
    <property type="match status" value="1"/>
</dbReference>
<feature type="compositionally biased region" description="Acidic residues" evidence="5">
    <location>
        <begin position="369"/>
        <end position="392"/>
    </location>
</feature>
<keyword evidence="8" id="KW-1185">Reference proteome</keyword>
<dbReference type="GO" id="GO:0003682">
    <property type="term" value="F:chromatin binding"/>
    <property type="evidence" value="ECO:0007669"/>
    <property type="project" value="TreeGrafter"/>
</dbReference>
<proteinExistence type="predicted"/>
<evidence type="ECO:0000313" key="7">
    <source>
        <dbReference type="EMBL" id="OBT99347.1"/>
    </source>
</evidence>
<evidence type="ECO:0000256" key="5">
    <source>
        <dbReference type="SAM" id="MobiDB-lite"/>
    </source>
</evidence>
<evidence type="ECO:0000256" key="1">
    <source>
        <dbReference type="ARBA" id="ARBA00004123"/>
    </source>
</evidence>
<organism evidence="7 8">
    <name type="scientific">Pseudogymnoascus verrucosus</name>
    <dbReference type="NCBI Taxonomy" id="342668"/>
    <lineage>
        <taxon>Eukaryota</taxon>
        <taxon>Fungi</taxon>
        <taxon>Dikarya</taxon>
        <taxon>Ascomycota</taxon>
        <taxon>Pezizomycotina</taxon>
        <taxon>Leotiomycetes</taxon>
        <taxon>Thelebolales</taxon>
        <taxon>Thelebolaceae</taxon>
        <taxon>Pseudogymnoascus</taxon>
    </lineage>
</organism>
<dbReference type="PANTHER" id="PTHR22980:SF5">
    <property type="entry name" value="CENP-T_HISTONE H4 HISTONE FOLD DOMAIN-CONTAINING PROTEIN"/>
    <property type="match status" value="1"/>
</dbReference>
<sequence>MSARRKSARKSGVGASAIHPPSTTDSLNLAAPEQSPSQVRQPRITPRNSLTEDAEAAKPKETPYTTLRQLSNIIPRPTTPIRRASSAGPPSTHRTARRTPGAQNITPGGYGPGSTRRPTAATPHGRAAAREIEMRRAAALTPGKDRRRSGLQKRETPRDLLRQLSKRLAPGTIPVAALPEMQEAEGPRLPFTRLNDVDDEPAPTRPRLSMAIGDDEDDSLLLPPHSDALLDDDNMTMRSVELPRRAVSEQAGGRLSRGSFGSIRYSDQFDRTMGDPERFDSSFIQGNFDDDGPFLQDDPSILDERTGTLDLRGAFAAGRSSDVRGPFEDDEHEATFAFAVPPRREDMATSAQAANVGVPRRSIGPLEGTEVEEEEEVQSEPEEVEEDNELERELELELEVEDEDEDLEDLDIDQLEPTVDMTMTDTVMTDIQLSAQEVRKPKAKKTIRVSKHGIQYSSLPAGVVKKLATTFARTGGSGSGKISKDALAAIMQATDWFFEQVSDDLGAYAAHAGRKTIDENDVMALMKRQRQTNAITTPFALAQKHLPRELLQDFRMVPPTKLRGGKKLKSTEEE</sequence>
<feature type="compositionally biased region" description="Polar residues" evidence="5">
    <location>
        <begin position="63"/>
        <end position="72"/>
    </location>
</feature>
<dbReference type="GeneID" id="28835972"/>
<keyword evidence="4" id="KW-0539">Nucleus</keyword>
<accession>A0A1B8GU38</accession>
<dbReference type="GO" id="GO:0071821">
    <property type="term" value="C:FANCM-MHF complex"/>
    <property type="evidence" value="ECO:0007669"/>
    <property type="project" value="TreeGrafter"/>
</dbReference>
<dbReference type="InterPro" id="IPR035425">
    <property type="entry name" value="CENP-T/H4_C"/>
</dbReference>
<reference evidence="7 8" key="1">
    <citation type="submission" date="2016-03" db="EMBL/GenBank/DDBJ databases">
        <title>Comparative genomics of Pseudogymnoascus destructans, the fungus causing white-nose syndrome of bats.</title>
        <authorList>
            <person name="Palmer J.M."/>
            <person name="Drees K.P."/>
            <person name="Foster J.T."/>
            <person name="Lindner D.L."/>
        </authorList>
    </citation>
    <scope>NUCLEOTIDE SEQUENCE [LARGE SCALE GENOMIC DNA]</scope>
    <source>
        <strain evidence="7 8">UAMH 10579</strain>
    </source>
</reference>
<dbReference type="Proteomes" id="UP000091956">
    <property type="component" value="Unassembled WGS sequence"/>
</dbReference>
<dbReference type="Gene3D" id="1.10.20.10">
    <property type="entry name" value="Histone, subunit A"/>
    <property type="match status" value="1"/>
</dbReference>